<evidence type="ECO:0000313" key="3">
    <source>
        <dbReference type="Proteomes" id="UP000522720"/>
    </source>
</evidence>
<dbReference type="Proteomes" id="UP000522720">
    <property type="component" value="Unassembled WGS sequence"/>
</dbReference>
<dbReference type="RefSeq" id="WP_168549288.1">
    <property type="nucleotide sequence ID" value="NZ_JAAXPR010000010.1"/>
</dbReference>
<comment type="caution">
    <text evidence="2">The sequence shown here is derived from an EMBL/GenBank/DDBJ whole genome shotgun (WGS) entry which is preliminary data.</text>
</comment>
<keyword evidence="3" id="KW-1185">Reference proteome</keyword>
<accession>A0A7X6MY73</accession>
<keyword evidence="1" id="KW-0812">Transmembrane</keyword>
<reference evidence="2 3" key="1">
    <citation type="submission" date="2020-04" db="EMBL/GenBank/DDBJ databases">
        <title>MicrobeNet Type strains.</title>
        <authorList>
            <person name="Nicholson A.C."/>
        </authorList>
    </citation>
    <scope>NUCLEOTIDE SEQUENCE [LARGE SCALE GENOMIC DNA]</scope>
    <source>
        <strain evidence="2 3">CCUG 69612</strain>
    </source>
</reference>
<evidence type="ECO:0000256" key="1">
    <source>
        <dbReference type="SAM" id="Phobius"/>
    </source>
</evidence>
<organism evidence="2 3">
    <name type="scientific">Streptococcus ovuberis</name>
    <dbReference type="NCBI Taxonomy" id="1936207"/>
    <lineage>
        <taxon>Bacteria</taxon>
        <taxon>Bacillati</taxon>
        <taxon>Bacillota</taxon>
        <taxon>Bacilli</taxon>
        <taxon>Lactobacillales</taxon>
        <taxon>Streptococcaceae</taxon>
        <taxon>Streptococcus</taxon>
    </lineage>
</organism>
<keyword evidence="1" id="KW-1133">Transmembrane helix</keyword>
<name>A0A7X6MY73_9STRE</name>
<sequence length="104" mass="11882">MGNYFFLVLFTIAAYSIFRYFAYLTKDKESHEDGGSLSKFAFGRLLFFLGMPILGIFIYDIFKIHLAASPSSGVVGLITVLVTLLGLIFGEMFYQKWRKSSRDR</sequence>
<dbReference type="EMBL" id="JAAXPR010000010">
    <property type="protein sequence ID" value="NKZ20535.1"/>
    <property type="molecule type" value="Genomic_DNA"/>
</dbReference>
<feature type="transmembrane region" description="Helical" evidence="1">
    <location>
        <begin position="6"/>
        <end position="24"/>
    </location>
</feature>
<proteinExistence type="predicted"/>
<dbReference type="AlphaFoldDB" id="A0A7X6MY73"/>
<feature type="transmembrane region" description="Helical" evidence="1">
    <location>
        <begin position="74"/>
        <end position="94"/>
    </location>
</feature>
<protein>
    <submittedName>
        <fullName evidence="2">Uncharacterized protein</fullName>
    </submittedName>
</protein>
<keyword evidence="1" id="KW-0472">Membrane</keyword>
<feature type="transmembrane region" description="Helical" evidence="1">
    <location>
        <begin position="45"/>
        <end position="62"/>
    </location>
</feature>
<evidence type="ECO:0000313" key="2">
    <source>
        <dbReference type="EMBL" id="NKZ20535.1"/>
    </source>
</evidence>
<gene>
    <name evidence="2" type="ORF">HF992_06725</name>
</gene>